<evidence type="ECO:0000259" key="3">
    <source>
        <dbReference type="Pfam" id="PF02769"/>
    </source>
</evidence>
<organism evidence="4">
    <name type="scientific">Flexilinea flocculi</name>
    <dbReference type="NCBI Taxonomy" id="1678840"/>
    <lineage>
        <taxon>Bacteria</taxon>
        <taxon>Bacillati</taxon>
        <taxon>Chloroflexota</taxon>
        <taxon>Anaerolineae</taxon>
        <taxon>Anaerolineales</taxon>
        <taxon>Anaerolineaceae</taxon>
        <taxon>Flexilinea</taxon>
    </lineage>
</organism>
<dbReference type="PATRIC" id="fig|1678840.3.peg.733"/>
<evidence type="ECO:0000256" key="1">
    <source>
        <dbReference type="ARBA" id="ARBA00006243"/>
    </source>
</evidence>
<gene>
    <name evidence="4" type="ORF">ATC1_12192</name>
</gene>
<accession>A0A0K8PAI2</accession>
<keyword evidence="5" id="KW-1185">Reference proteome</keyword>
<dbReference type="RefSeq" id="WP_062278289.1">
    <property type="nucleotide sequence ID" value="NZ_DF968180.1"/>
</dbReference>
<dbReference type="SUPFAM" id="SSF55326">
    <property type="entry name" value="PurM N-terminal domain-like"/>
    <property type="match status" value="1"/>
</dbReference>
<reference evidence="4" key="1">
    <citation type="journal article" date="2015" name="Genome Announc.">
        <title>Draft Genome Sequence of Anaerolineae Strain TC1, a Novel Isolate from a Methanogenic Wastewater Treatment System.</title>
        <authorList>
            <person name="Matsuura N."/>
            <person name="Tourlousse D.M."/>
            <person name="Sun L."/>
            <person name="Toyonaga M."/>
            <person name="Kuroda K."/>
            <person name="Ohashi A."/>
            <person name="Cruz R."/>
            <person name="Yamaguchi T."/>
            <person name="Sekiguchi Y."/>
        </authorList>
    </citation>
    <scope>NUCLEOTIDE SEQUENCE [LARGE SCALE GENOMIC DNA]</scope>
    <source>
        <strain evidence="4">TC1</strain>
    </source>
</reference>
<dbReference type="InterPro" id="IPR036921">
    <property type="entry name" value="PurM-like_N_sf"/>
</dbReference>
<dbReference type="EMBL" id="DF968180">
    <property type="protein sequence ID" value="GAP39658.1"/>
    <property type="molecule type" value="Genomic_DNA"/>
</dbReference>
<proteinExistence type="inferred from homology"/>
<dbReference type="Pfam" id="PF02769">
    <property type="entry name" value="AIRS_C"/>
    <property type="match status" value="1"/>
</dbReference>
<dbReference type="PIRSF" id="PIRSF005644">
    <property type="entry name" value="Hdrgns_mtr_HypE"/>
    <property type="match status" value="1"/>
</dbReference>
<dbReference type="InterPro" id="IPR011854">
    <property type="entry name" value="HypE"/>
</dbReference>
<dbReference type="CDD" id="cd06061">
    <property type="entry name" value="PurM-like1"/>
    <property type="match status" value="1"/>
</dbReference>
<name>A0A0K8PAI2_9CHLR</name>
<dbReference type="PANTHER" id="PTHR30303:SF4">
    <property type="entry name" value="HYDROGENASE EXPRESSION_FORMATION PROTEIN HYPE"/>
    <property type="match status" value="1"/>
</dbReference>
<dbReference type="InterPro" id="IPR010918">
    <property type="entry name" value="PurM-like_C_dom"/>
</dbReference>
<evidence type="ECO:0000259" key="2">
    <source>
        <dbReference type="Pfam" id="PF00586"/>
    </source>
</evidence>
<dbReference type="OrthoDB" id="153904at2"/>
<dbReference type="Pfam" id="PF00586">
    <property type="entry name" value="AIRS"/>
    <property type="match status" value="1"/>
</dbReference>
<comment type="similarity">
    <text evidence="1">Belongs to the HypE family.</text>
</comment>
<dbReference type="STRING" id="1678840.ATC1_12192"/>
<dbReference type="InterPro" id="IPR036676">
    <property type="entry name" value="PurM-like_C_sf"/>
</dbReference>
<dbReference type="InterPro" id="IPR016188">
    <property type="entry name" value="PurM-like_N"/>
</dbReference>
<evidence type="ECO:0000313" key="5">
    <source>
        <dbReference type="Proteomes" id="UP000053370"/>
    </source>
</evidence>
<dbReference type="Proteomes" id="UP000053370">
    <property type="component" value="Unassembled WGS sequence"/>
</dbReference>
<feature type="domain" description="PurM-like C-terminal" evidence="3">
    <location>
        <begin position="155"/>
        <end position="313"/>
    </location>
</feature>
<dbReference type="GO" id="GO:0051604">
    <property type="term" value="P:protein maturation"/>
    <property type="evidence" value="ECO:0007669"/>
    <property type="project" value="TreeGrafter"/>
</dbReference>
<dbReference type="PANTHER" id="PTHR30303">
    <property type="entry name" value="HYDROGENASE ISOENZYMES FORMATION PROTEIN HYPE"/>
    <property type="match status" value="1"/>
</dbReference>
<dbReference type="SUPFAM" id="SSF56042">
    <property type="entry name" value="PurM C-terminal domain-like"/>
    <property type="match status" value="1"/>
</dbReference>
<protein>
    <submittedName>
        <fullName evidence="4">Hydrogenase maturation factor</fullName>
    </submittedName>
</protein>
<feature type="domain" description="PurM-like N-terminal" evidence="2">
    <location>
        <begin position="38"/>
        <end position="142"/>
    </location>
</feature>
<dbReference type="Gene3D" id="3.30.1330.10">
    <property type="entry name" value="PurM-like, N-terminal domain"/>
    <property type="match status" value="1"/>
</dbReference>
<sequence>MDQILPVGKLPPEILKKLISQAPIQNSRLFMGPGIGLDCGIIDDGNKYLVLKTDPITFATEEIGWYAIQIIANDIATTGAEPLWLMVTALFPQDKTDEALIQSVCSQVFDACKSMNITLTNAHTEITYGIDRPILMCSLLGEAPKDKLITPWGAKPGNAVLVTKSIPVEGTALLAKEFPNRLHAILTIKELETAQNYIHNPGIGISRDAKIAIENGNITAMHDPTEGGIAAALWELSEACGYTIEMDSRCLPISPLSKKICDFFELNPLNTIASGSLLFTVDESDADRVIEALERSGIPCSRIGKVQNQQQVQIWDLASSGRLERPEQDEIAKIFSKEKPFQPLA</sequence>
<dbReference type="AlphaFoldDB" id="A0A0K8PAI2"/>
<dbReference type="Gene3D" id="3.90.650.10">
    <property type="entry name" value="PurM-like C-terminal domain"/>
    <property type="match status" value="1"/>
</dbReference>
<evidence type="ECO:0000313" key="4">
    <source>
        <dbReference type="EMBL" id="GAP39658.1"/>
    </source>
</evidence>